<reference evidence="3" key="1">
    <citation type="journal article" date="2019" name="Int. J. Syst. Evol. Microbiol.">
        <title>The Global Catalogue of Microorganisms (GCM) 10K type strain sequencing project: providing services to taxonomists for standard genome sequencing and annotation.</title>
        <authorList>
            <consortium name="The Broad Institute Genomics Platform"/>
            <consortium name="The Broad Institute Genome Sequencing Center for Infectious Disease"/>
            <person name="Wu L."/>
            <person name="Ma J."/>
        </authorList>
    </citation>
    <scope>NUCLEOTIDE SEQUENCE [LARGE SCALE GENOMIC DNA]</scope>
    <source>
        <strain evidence="3">CGMCC 1.5362</strain>
    </source>
</reference>
<evidence type="ECO:0000256" key="1">
    <source>
        <dbReference type="SAM" id="MobiDB-lite"/>
    </source>
</evidence>
<feature type="region of interest" description="Disordered" evidence="1">
    <location>
        <begin position="37"/>
        <end position="58"/>
    </location>
</feature>
<gene>
    <name evidence="2" type="ORF">GCM10011509_29600</name>
</gene>
<accession>A0ABQ2FBV6</accession>
<evidence type="ECO:0000313" key="3">
    <source>
        <dbReference type="Proteomes" id="UP000662111"/>
    </source>
</evidence>
<organism evidence="2 3">
    <name type="scientific">Ornithinimicrobium pekingense</name>
    <dbReference type="NCBI Taxonomy" id="384677"/>
    <lineage>
        <taxon>Bacteria</taxon>
        <taxon>Bacillati</taxon>
        <taxon>Actinomycetota</taxon>
        <taxon>Actinomycetes</taxon>
        <taxon>Micrococcales</taxon>
        <taxon>Ornithinimicrobiaceae</taxon>
        <taxon>Ornithinimicrobium</taxon>
    </lineage>
</organism>
<sequence length="146" mass="15774">MSEPRTDSARGRGHPRESFRLTLRFGPGGVELVAQEHLPMITPPSVGEPPEAGRNSGTWLELLDPEGRRVGTRVLHDPFRTRVEHHSPDGRIEHYESGVSEGLVDVLVPAVPGATSVALVSSELPGVRTDGGAVEVARFELARRTS</sequence>
<protein>
    <submittedName>
        <fullName evidence="2">Uncharacterized protein</fullName>
    </submittedName>
</protein>
<evidence type="ECO:0000313" key="2">
    <source>
        <dbReference type="EMBL" id="GGK79131.1"/>
    </source>
</evidence>
<name>A0ABQ2FBV6_9MICO</name>
<proteinExistence type="predicted"/>
<keyword evidence="3" id="KW-1185">Reference proteome</keyword>
<comment type="caution">
    <text evidence="2">The sequence shown here is derived from an EMBL/GenBank/DDBJ whole genome shotgun (WGS) entry which is preliminary data.</text>
</comment>
<dbReference type="EMBL" id="BMLB01000006">
    <property type="protein sequence ID" value="GGK79131.1"/>
    <property type="molecule type" value="Genomic_DNA"/>
</dbReference>
<dbReference type="Proteomes" id="UP000662111">
    <property type="component" value="Unassembled WGS sequence"/>
</dbReference>
<dbReference type="RefSeq" id="WP_022922221.1">
    <property type="nucleotide sequence ID" value="NZ_BMLB01000006.1"/>
</dbReference>